<dbReference type="InterPro" id="IPR029377">
    <property type="entry name" value="TMEM220"/>
</dbReference>
<evidence type="ECO:0008006" key="3">
    <source>
        <dbReference type="Google" id="ProtNLM"/>
    </source>
</evidence>
<sequence length="126" mass="14250">MQGSYMRYVCLLMALVFTAFTLVQFNDLDQYHTEKWYLWVAAYGLCALISLISFFKRLPVIVYISMVVAALTAAVVRVQGVEWSREILYNPDNPSGNETGGLLVIAVWMGILAWARKAKVAKHTEL</sequence>
<keyword evidence="1" id="KW-1133">Transmembrane helix</keyword>
<dbReference type="KEGG" id="osu:NT6N_17310"/>
<evidence type="ECO:0000313" key="2">
    <source>
        <dbReference type="EMBL" id="BDS06691.1"/>
    </source>
</evidence>
<keyword evidence="1" id="KW-0812">Transmembrane</keyword>
<reference evidence="2" key="1">
    <citation type="submission" date="2024-07" db="EMBL/GenBank/DDBJ databases">
        <title>Complete genome sequence of Verrucomicrobiaceae bacterium NT6N.</title>
        <authorList>
            <person name="Huang C."/>
            <person name="Takami H."/>
            <person name="Hamasaki K."/>
        </authorList>
    </citation>
    <scope>NUCLEOTIDE SEQUENCE</scope>
    <source>
        <strain evidence="2">NT6N</strain>
    </source>
</reference>
<name>A0AAT9FL80_9BACT</name>
<gene>
    <name evidence="2" type="ORF">NT6N_17310</name>
</gene>
<keyword evidence="1" id="KW-0472">Membrane</keyword>
<dbReference type="Pfam" id="PF15071">
    <property type="entry name" value="TMEM220"/>
    <property type="match status" value="1"/>
</dbReference>
<dbReference type="AlphaFoldDB" id="A0AAT9FL80"/>
<evidence type="ECO:0000256" key="1">
    <source>
        <dbReference type="SAM" id="Phobius"/>
    </source>
</evidence>
<feature type="transmembrane region" description="Helical" evidence="1">
    <location>
        <begin position="36"/>
        <end position="55"/>
    </location>
</feature>
<feature type="transmembrane region" description="Helical" evidence="1">
    <location>
        <begin position="60"/>
        <end position="79"/>
    </location>
</feature>
<dbReference type="EMBL" id="AP026866">
    <property type="protein sequence ID" value="BDS06691.1"/>
    <property type="molecule type" value="Genomic_DNA"/>
</dbReference>
<organism evidence="2">
    <name type="scientific">Oceaniferula spumae</name>
    <dbReference type="NCBI Taxonomy" id="2979115"/>
    <lineage>
        <taxon>Bacteria</taxon>
        <taxon>Pseudomonadati</taxon>
        <taxon>Verrucomicrobiota</taxon>
        <taxon>Verrucomicrobiia</taxon>
        <taxon>Verrucomicrobiales</taxon>
        <taxon>Verrucomicrobiaceae</taxon>
        <taxon>Oceaniferula</taxon>
    </lineage>
</organism>
<proteinExistence type="predicted"/>
<protein>
    <recommendedName>
        <fullName evidence="3">Transmembrane protein</fullName>
    </recommendedName>
</protein>
<accession>A0AAT9FL80</accession>
<feature type="transmembrane region" description="Helical" evidence="1">
    <location>
        <begin position="99"/>
        <end position="115"/>
    </location>
</feature>